<feature type="domain" description="Malonyl-CoA decarboxylase N-terminal" evidence="2">
    <location>
        <begin position="18"/>
        <end position="111"/>
    </location>
</feature>
<evidence type="ECO:0000313" key="4">
    <source>
        <dbReference type="Proteomes" id="UP000694388"/>
    </source>
</evidence>
<accession>A0A8C4R4A7</accession>
<dbReference type="Pfam" id="PF05292">
    <property type="entry name" value="MCD"/>
    <property type="match status" value="1"/>
</dbReference>
<dbReference type="GO" id="GO:0050080">
    <property type="term" value="F:malonyl-CoA decarboxylase activity"/>
    <property type="evidence" value="ECO:0007669"/>
    <property type="project" value="InterPro"/>
</dbReference>
<dbReference type="InterPro" id="IPR038351">
    <property type="entry name" value="MCD_N_sf"/>
</dbReference>
<dbReference type="GO" id="GO:0005782">
    <property type="term" value="C:peroxisomal matrix"/>
    <property type="evidence" value="ECO:0007669"/>
    <property type="project" value="TreeGrafter"/>
</dbReference>
<dbReference type="InterPro" id="IPR038917">
    <property type="entry name" value="Malonyl_CoA_deC"/>
</dbReference>
<keyword evidence="4" id="KW-1185">Reference proteome</keyword>
<dbReference type="AlphaFoldDB" id="A0A8C4R4A7"/>
<dbReference type="GO" id="GO:0006633">
    <property type="term" value="P:fatty acid biosynthetic process"/>
    <property type="evidence" value="ECO:0007669"/>
    <property type="project" value="InterPro"/>
</dbReference>
<dbReference type="OMA" id="PIDWSTP"/>
<dbReference type="Gene3D" id="1.20.140.90">
    <property type="entry name" value="Malonyl-CoA decarboxylase, oligemerization domain"/>
    <property type="match status" value="1"/>
</dbReference>
<dbReference type="FunFam" id="3.40.630.150:FF:000001">
    <property type="entry name" value="Malonyl-CoA decarboxylase, mitochondrial"/>
    <property type="match status" value="1"/>
</dbReference>
<sequence length="423" mass="47716">MDLTSRRDLLVILSKDPYGPDHDAVARFAVKVAEAAQRDSETLRKVEARLRLALTPRYKHLLTSISRQNEGVKMLADMRADLLATPEGTLPLGPDAKELAEVLRDLLSEWFSVGLLHLQRVTWSSPCDLLEKISQYEAVHRIRHWTDIKRRVGPNRRCFVFTHPAMPGEPLVVLHVKLAPEISDNIQSIVRGLEIDEEPEDPKRLFAAVFYSISSSHPGLRGVELGTFLIRSVVHEIQTEFPSINVFSSISPIPGFCRWLVKFLPSAPHLNALELSPTPSPQILTATESSQLQKLSTRLPLETLRDIAQGKGDWVRNEELVAALRAPLMRLASWYLYGEKLRGRAFDAVANFHLRNGASIWRLNWLADNSAQGLKTSCGLMVNYRYNLAVVEDRSVGYLQHNRVEASEQILRLVAEYQALSEL</sequence>
<protein>
    <submittedName>
        <fullName evidence="3">Malonyl-CoA decarboxylase</fullName>
    </submittedName>
</protein>
<dbReference type="Gene3D" id="3.40.630.150">
    <property type="entry name" value="Malonyl-CoA decarboxylase, catalytic domain"/>
    <property type="match status" value="1"/>
</dbReference>
<evidence type="ECO:0000259" key="2">
    <source>
        <dbReference type="Pfam" id="PF17408"/>
    </source>
</evidence>
<dbReference type="Proteomes" id="UP000694388">
    <property type="component" value="Unplaced"/>
</dbReference>
<dbReference type="Pfam" id="PF17408">
    <property type="entry name" value="MCD_N"/>
    <property type="match status" value="1"/>
</dbReference>
<reference evidence="3" key="2">
    <citation type="submission" date="2025-09" db="UniProtKB">
        <authorList>
            <consortium name="Ensembl"/>
        </authorList>
    </citation>
    <scope>IDENTIFICATION</scope>
</reference>
<reference evidence="3" key="1">
    <citation type="submission" date="2025-08" db="UniProtKB">
        <authorList>
            <consortium name="Ensembl"/>
        </authorList>
    </citation>
    <scope>IDENTIFICATION</scope>
</reference>
<dbReference type="InterPro" id="IPR042303">
    <property type="entry name" value="Malonyl_CoA_deC_C_sf"/>
</dbReference>
<dbReference type="Ensembl" id="ENSEBUT00000025563.1">
    <property type="protein sequence ID" value="ENSEBUP00000024987.1"/>
    <property type="gene ID" value="ENSEBUG00000015428.1"/>
</dbReference>
<evidence type="ECO:0000313" key="3">
    <source>
        <dbReference type="Ensembl" id="ENSEBUP00000024987.1"/>
    </source>
</evidence>
<dbReference type="PANTHER" id="PTHR28641">
    <property type="match status" value="1"/>
</dbReference>
<dbReference type="PANTHER" id="PTHR28641:SF1">
    <property type="entry name" value="MALONYL-COA DECARBOXYLASE, MITOCHONDRIAL"/>
    <property type="match status" value="1"/>
</dbReference>
<dbReference type="GO" id="GO:0006085">
    <property type="term" value="P:acetyl-CoA biosynthetic process"/>
    <property type="evidence" value="ECO:0007669"/>
    <property type="project" value="TreeGrafter"/>
</dbReference>
<name>A0A8C4R4A7_EPTBU</name>
<organism evidence="3 4">
    <name type="scientific">Eptatretus burgeri</name>
    <name type="common">Inshore hagfish</name>
    <dbReference type="NCBI Taxonomy" id="7764"/>
    <lineage>
        <taxon>Eukaryota</taxon>
        <taxon>Metazoa</taxon>
        <taxon>Chordata</taxon>
        <taxon>Craniata</taxon>
        <taxon>Vertebrata</taxon>
        <taxon>Cyclostomata</taxon>
        <taxon>Myxini</taxon>
        <taxon>Myxiniformes</taxon>
        <taxon>Myxinidae</taxon>
        <taxon>Eptatretinae</taxon>
        <taxon>Eptatretus</taxon>
    </lineage>
</organism>
<proteinExistence type="predicted"/>
<evidence type="ECO:0000259" key="1">
    <source>
        <dbReference type="Pfam" id="PF05292"/>
    </source>
</evidence>
<feature type="domain" description="Malonyl-CoA decarboxylase C-terminal" evidence="1">
    <location>
        <begin position="114"/>
        <end position="387"/>
    </location>
</feature>
<dbReference type="GO" id="GO:0005759">
    <property type="term" value="C:mitochondrial matrix"/>
    <property type="evidence" value="ECO:0007669"/>
    <property type="project" value="TreeGrafter"/>
</dbReference>
<dbReference type="GO" id="GO:2001294">
    <property type="term" value="P:malonyl-CoA catabolic process"/>
    <property type="evidence" value="ECO:0007669"/>
    <property type="project" value="TreeGrafter"/>
</dbReference>
<dbReference type="GeneTree" id="ENSGT00390000005410"/>
<dbReference type="InterPro" id="IPR035372">
    <property type="entry name" value="MCD_N"/>
</dbReference>
<dbReference type="InterPro" id="IPR007956">
    <property type="entry name" value="Malonyl_CoA_deC_C"/>
</dbReference>